<feature type="compositionally biased region" description="Polar residues" evidence="1">
    <location>
        <begin position="21"/>
        <end position="30"/>
    </location>
</feature>
<dbReference type="EMBL" id="BMAU01021426">
    <property type="protein sequence ID" value="GFY34615.1"/>
    <property type="molecule type" value="Genomic_DNA"/>
</dbReference>
<feature type="compositionally biased region" description="Basic and acidic residues" evidence="1">
    <location>
        <begin position="10"/>
        <end position="19"/>
    </location>
</feature>
<keyword evidence="3" id="KW-1185">Reference proteome</keyword>
<organism evidence="2 3">
    <name type="scientific">Trichonephila clavipes</name>
    <name type="common">Golden silk orbweaver</name>
    <name type="synonym">Nephila clavipes</name>
    <dbReference type="NCBI Taxonomy" id="2585209"/>
    <lineage>
        <taxon>Eukaryota</taxon>
        <taxon>Metazoa</taxon>
        <taxon>Ecdysozoa</taxon>
        <taxon>Arthropoda</taxon>
        <taxon>Chelicerata</taxon>
        <taxon>Arachnida</taxon>
        <taxon>Araneae</taxon>
        <taxon>Araneomorphae</taxon>
        <taxon>Entelegynae</taxon>
        <taxon>Araneoidea</taxon>
        <taxon>Nephilidae</taxon>
        <taxon>Trichonephila</taxon>
    </lineage>
</organism>
<feature type="region of interest" description="Disordered" evidence="1">
    <location>
        <begin position="1"/>
        <end position="40"/>
    </location>
</feature>
<sequence length="94" mass="11063">MKTKKRGSRERKEQDEKKGTRQCSDTNPSPKANDKFNSERNSNKIWWNNLKDLPMWPRLKAVVEFLLATRHGRLLKHLHRIHVVQAPSCTLCDI</sequence>
<reference evidence="2" key="1">
    <citation type="submission" date="2020-08" db="EMBL/GenBank/DDBJ databases">
        <title>Multicomponent nature underlies the extraordinary mechanical properties of spider dragline silk.</title>
        <authorList>
            <person name="Kono N."/>
            <person name="Nakamura H."/>
            <person name="Mori M."/>
            <person name="Yoshida Y."/>
            <person name="Ohtoshi R."/>
            <person name="Malay A.D."/>
            <person name="Moran D.A.P."/>
            <person name="Tomita M."/>
            <person name="Numata K."/>
            <person name="Arakawa K."/>
        </authorList>
    </citation>
    <scope>NUCLEOTIDE SEQUENCE</scope>
</reference>
<proteinExistence type="predicted"/>
<dbReference type="Proteomes" id="UP000887159">
    <property type="component" value="Unassembled WGS sequence"/>
</dbReference>
<comment type="caution">
    <text evidence="2">The sequence shown here is derived from an EMBL/GenBank/DDBJ whole genome shotgun (WGS) entry which is preliminary data.</text>
</comment>
<evidence type="ECO:0000313" key="2">
    <source>
        <dbReference type="EMBL" id="GFY34615.1"/>
    </source>
</evidence>
<name>A0A8X6WGZ4_TRICX</name>
<evidence type="ECO:0000256" key="1">
    <source>
        <dbReference type="SAM" id="MobiDB-lite"/>
    </source>
</evidence>
<evidence type="ECO:0000313" key="3">
    <source>
        <dbReference type="Proteomes" id="UP000887159"/>
    </source>
</evidence>
<accession>A0A8X6WGZ4</accession>
<dbReference type="AlphaFoldDB" id="A0A8X6WGZ4"/>
<protein>
    <submittedName>
        <fullName evidence="2">Uncharacterized protein</fullName>
    </submittedName>
</protein>
<gene>
    <name evidence="2" type="ORF">TNCV_1373061</name>
</gene>